<feature type="chain" id="PRO_5002117739" evidence="1">
    <location>
        <begin position="26"/>
        <end position="180"/>
    </location>
</feature>
<proteinExistence type="predicted"/>
<reference evidence="3" key="1">
    <citation type="submission" date="2015-01" db="EMBL/GenBank/DDBJ databases">
        <authorList>
            <person name="MANFREDI Pablo"/>
        </authorList>
    </citation>
    <scope>NUCLEOTIDE SEQUENCE [LARGE SCALE GENOMIC DNA]</scope>
    <source>
        <strain evidence="3">Cc11</strain>
    </source>
</reference>
<organism evidence="2 3">
    <name type="scientific">Capnocytophaga canimorsus</name>
    <dbReference type="NCBI Taxonomy" id="28188"/>
    <lineage>
        <taxon>Bacteria</taxon>
        <taxon>Pseudomonadati</taxon>
        <taxon>Bacteroidota</taxon>
        <taxon>Flavobacteriia</taxon>
        <taxon>Flavobacteriales</taxon>
        <taxon>Flavobacteriaceae</taxon>
        <taxon>Capnocytophaga</taxon>
    </lineage>
</organism>
<sequence length="180" mass="21856">MKNIVIKMKLILTLIFCACVSFTQAQINSNSLFFVINNDNPNFYEKVIGKNITQKTYGINCPNSPFWSVSFMYFSKDFFDYPARFVLLMPQTMFKEFEKKNSVIYVKQEEEKWLKMQFDEFSSQVLERSPHYEDRFYNYYDKEYQTEKRYNIFIIKEEDLEEDYIPCYEVQLFIRPTALE</sequence>
<gene>
    <name evidence="2" type="ORF">CCAN11_1510011</name>
</gene>
<protein>
    <submittedName>
        <fullName evidence="2">Uncharacterized protein</fullName>
    </submittedName>
</protein>
<evidence type="ECO:0000313" key="3">
    <source>
        <dbReference type="Proteomes" id="UP000039370"/>
    </source>
</evidence>
<evidence type="ECO:0000313" key="2">
    <source>
        <dbReference type="EMBL" id="CEN47764.1"/>
    </source>
</evidence>
<feature type="signal peptide" evidence="1">
    <location>
        <begin position="1"/>
        <end position="25"/>
    </location>
</feature>
<accession>A0A0B7IAP2</accession>
<evidence type="ECO:0000256" key="1">
    <source>
        <dbReference type="SAM" id="SignalP"/>
    </source>
</evidence>
<name>A0A0B7IAP2_9FLAO</name>
<keyword evidence="1" id="KW-0732">Signal</keyword>
<dbReference type="Proteomes" id="UP000039370">
    <property type="component" value="Unassembled WGS sequence"/>
</dbReference>
<dbReference type="EMBL" id="CDOK01000059">
    <property type="protein sequence ID" value="CEN47764.1"/>
    <property type="molecule type" value="Genomic_DNA"/>
</dbReference>
<dbReference type="AlphaFoldDB" id="A0A0B7IAP2"/>